<evidence type="ECO:0000313" key="1">
    <source>
        <dbReference type="EMBL" id="JAD98126.1"/>
    </source>
</evidence>
<dbReference type="AlphaFoldDB" id="A0A0A9EDL0"/>
<proteinExistence type="predicted"/>
<reference evidence="1" key="1">
    <citation type="submission" date="2014-09" db="EMBL/GenBank/DDBJ databases">
        <authorList>
            <person name="Magalhaes I.L.F."/>
            <person name="Oliveira U."/>
            <person name="Santos F.R."/>
            <person name="Vidigal T.H.D.A."/>
            <person name="Brescovit A.D."/>
            <person name="Santos A.J."/>
        </authorList>
    </citation>
    <scope>NUCLEOTIDE SEQUENCE</scope>
    <source>
        <tissue evidence="1">Shoot tissue taken approximately 20 cm above the soil surface</tissue>
    </source>
</reference>
<accession>A0A0A9EDL0</accession>
<reference evidence="1" key="2">
    <citation type="journal article" date="2015" name="Data Brief">
        <title>Shoot transcriptome of the giant reed, Arundo donax.</title>
        <authorList>
            <person name="Barrero R.A."/>
            <person name="Guerrero F.D."/>
            <person name="Moolhuijzen P."/>
            <person name="Goolsby J.A."/>
            <person name="Tidwell J."/>
            <person name="Bellgard S.E."/>
            <person name="Bellgard M.I."/>
        </authorList>
    </citation>
    <scope>NUCLEOTIDE SEQUENCE</scope>
    <source>
        <tissue evidence="1">Shoot tissue taken approximately 20 cm above the soil surface</tissue>
    </source>
</reference>
<dbReference type="EMBL" id="GBRH01199769">
    <property type="protein sequence ID" value="JAD98126.1"/>
    <property type="molecule type" value="Transcribed_RNA"/>
</dbReference>
<protein>
    <submittedName>
        <fullName evidence="1">Uncharacterized protein</fullName>
    </submittedName>
</protein>
<organism evidence="1">
    <name type="scientific">Arundo donax</name>
    <name type="common">Giant reed</name>
    <name type="synonym">Donax arundinaceus</name>
    <dbReference type="NCBI Taxonomy" id="35708"/>
    <lineage>
        <taxon>Eukaryota</taxon>
        <taxon>Viridiplantae</taxon>
        <taxon>Streptophyta</taxon>
        <taxon>Embryophyta</taxon>
        <taxon>Tracheophyta</taxon>
        <taxon>Spermatophyta</taxon>
        <taxon>Magnoliopsida</taxon>
        <taxon>Liliopsida</taxon>
        <taxon>Poales</taxon>
        <taxon>Poaceae</taxon>
        <taxon>PACMAD clade</taxon>
        <taxon>Arundinoideae</taxon>
        <taxon>Arundineae</taxon>
        <taxon>Arundo</taxon>
    </lineage>
</organism>
<sequence length="22" mass="2392">MTNSTFPSLPVKKSFGFATCPM</sequence>
<name>A0A0A9EDL0_ARUDO</name>